<dbReference type="AlphaFoldDB" id="A0A9P4NA12"/>
<dbReference type="EMBL" id="ML986582">
    <property type="protein sequence ID" value="KAF2269345.1"/>
    <property type="molecule type" value="Genomic_DNA"/>
</dbReference>
<comment type="caution">
    <text evidence="1">The sequence shown here is derived from an EMBL/GenBank/DDBJ whole genome shotgun (WGS) entry which is preliminary data.</text>
</comment>
<organism evidence="1 2">
    <name type="scientific">Lojkania enalia</name>
    <dbReference type="NCBI Taxonomy" id="147567"/>
    <lineage>
        <taxon>Eukaryota</taxon>
        <taxon>Fungi</taxon>
        <taxon>Dikarya</taxon>
        <taxon>Ascomycota</taxon>
        <taxon>Pezizomycotina</taxon>
        <taxon>Dothideomycetes</taxon>
        <taxon>Pleosporomycetidae</taxon>
        <taxon>Pleosporales</taxon>
        <taxon>Pleosporales incertae sedis</taxon>
        <taxon>Lojkania</taxon>
    </lineage>
</organism>
<accession>A0A9P4NA12</accession>
<reference evidence="2" key="1">
    <citation type="journal article" date="2020" name="Stud. Mycol.">
        <title>101 Dothideomycetes genomes: A test case for predicting lifestyles and emergence of pathogens.</title>
        <authorList>
            <person name="Haridas S."/>
            <person name="Albert R."/>
            <person name="Binder M."/>
            <person name="Bloem J."/>
            <person name="LaButti K."/>
            <person name="Salamov A."/>
            <person name="Andreopoulos B."/>
            <person name="Baker S."/>
            <person name="Barry K."/>
            <person name="Bills G."/>
            <person name="Bluhm B."/>
            <person name="Cannon C."/>
            <person name="Castanera R."/>
            <person name="Culley D."/>
            <person name="Daum C."/>
            <person name="Ezra D."/>
            <person name="Gonzalez J."/>
            <person name="Henrissat B."/>
            <person name="Kuo A."/>
            <person name="Liang C."/>
            <person name="Lipzen A."/>
            <person name="Lutzoni F."/>
            <person name="Magnuson J."/>
            <person name="Mondo S."/>
            <person name="Nolan M."/>
            <person name="Ohm R."/>
            <person name="Pangilinan J."/>
            <person name="Park H.-J."/>
            <person name="Ramirez L."/>
            <person name="Alfaro M."/>
            <person name="Sun H."/>
            <person name="Tritt A."/>
            <person name="Yoshinaga Y."/>
            <person name="Zwiers L.-H."/>
            <person name="Turgeon B."/>
            <person name="Goodwin S."/>
            <person name="Spatafora J."/>
            <person name="Crous P."/>
            <person name="Grigoriev I."/>
        </authorList>
    </citation>
    <scope>NUCLEOTIDE SEQUENCE [LARGE SCALE GENOMIC DNA]</scope>
    <source>
        <strain evidence="2">CBS 304.66</strain>
    </source>
</reference>
<sequence>MRALADDEASFPNAYMSGGVFWVSASCPEDGADLDDVASVSRPESLWFLNWHQQQS</sequence>
<name>A0A9P4NA12_9PLEO</name>
<evidence type="ECO:0000313" key="2">
    <source>
        <dbReference type="Proteomes" id="UP000800093"/>
    </source>
</evidence>
<gene>
    <name evidence="1" type="ORF">CC78DRAFT_574909</name>
</gene>
<evidence type="ECO:0000313" key="1">
    <source>
        <dbReference type="EMBL" id="KAF2269345.1"/>
    </source>
</evidence>
<proteinExistence type="predicted"/>
<dbReference type="Proteomes" id="UP000800093">
    <property type="component" value="Unassembled WGS sequence"/>
</dbReference>
<dbReference type="PROSITE" id="PS51257">
    <property type="entry name" value="PROKAR_LIPOPROTEIN"/>
    <property type="match status" value="1"/>
</dbReference>
<keyword evidence="2" id="KW-1185">Reference proteome</keyword>
<protein>
    <submittedName>
        <fullName evidence="1">Uncharacterized protein</fullName>
    </submittedName>
</protein>